<sequence>MEKKLDQFYEFIDGLMEEDLEDLKLTEEDKGGLNNVGDKGN</sequence>
<gene>
    <name evidence="1" type="ORF">MM415A03574_0002</name>
</gene>
<organism evidence="1">
    <name type="scientific">viral metagenome</name>
    <dbReference type="NCBI Taxonomy" id="1070528"/>
    <lineage>
        <taxon>unclassified sequences</taxon>
        <taxon>metagenomes</taxon>
        <taxon>organismal metagenomes</taxon>
    </lineage>
</organism>
<reference evidence="1" key="1">
    <citation type="submission" date="2020-03" db="EMBL/GenBank/DDBJ databases">
        <title>The deep terrestrial virosphere.</title>
        <authorList>
            <person name="Holmfeldt K."/>
            <person name="Nilsson E."/>
            <person name="Simone D."/>
            <person name="Lopez-Fernandez M."/>
            <person name="Wu X."/>
            <person name="de Brujin I."/>
            <person name="Lundin D."/>
            <person name="Andersson A."/>
            <person name="Bertilsson S."/>
            <person name="Dopson M."/>
        </authorList>
    </citation>
    <scope>NUCLEOTIDE SEQUENCE</scope>
    <source>
        <strain evidence="1">MM415A03574</strain>
    </source>
</reference>
<accession>A0A6M3JNA9</accession>
<proteinExistence type="predicted"/>
<dbReference type="EMBL" id="MT141817">
    <property type="protein sequence ID" value="QJA70738.1"/>
    <property type="molecule type" value="Genomic_DNA"/>
</dbReference>
<evidence type="ECO:0000313" key="1">
    <source>
        <dbReference type="EMBL" id="QJA70738.1"/>
    </source>
</evidence>
<name>A0A6M3JNA9_9ZZZZ</name>
<protein>
    <submittedName>
        <fullName evidence="1">Uncharacterized protein</fullName>
    </submittedName>
</protein>
<dbReference type="AlphaFoldDB" id="A0A6M3JNA9"/>